<keyword evidence="1" id="KW-1133">Transmembrane helix</keyword>
<protein>
    <submittedName>
        <fullName evidence="2">Uncharacterized protein</fullName>
    </submittedName>
</protein>
<name>A0A0A8ZXF5_ARUDO</name>
<evidence type="ECO:0000313" key="2">
    <source>
        <dbReference type="EMBL" id="JAD43501.1"/>
    </source>
</evidence>
<dbReference type="AlphaFoldDB" id="A0A0A8ZXF5"/>
<keyword evidence="1" id="KW-0472">Membrane</keyword>
<reference evidence="2" key="2">
    <citation type="journal article" date="2015" name="Data Brief">
        <title>Shoot transcriptome of the giant reed, Arundo donax.</title>
        <authorList>
            <person name="Barrero R.A."/>
            <person name="Guerrero F.D."/>
            <person name="Moolhuijzen P."/>
            <person name="Goolsby J.A."/>
            <person name="Tidwell J."/>
            <person name="Bellgard S.E."/>
            <person name="Bellgard M.I."/>
        </authorList>
    </citation>
    <scope>NUCLEOTIDE SEQUENCE</scope>
    <source>
        <tissue evidence="2">Shoot tissue taken approximately 20 cm above the soil surface</tissue>
    </source>
</reference>
<dbReference type="EMBL" id="GBRH01254394">
    <property type="protein sequence ID" value="JAD43501.1"/>
    <property type="molecule type" value="Transcribed_RNA"/>
</dbReference>
<proteinExistence type="predicted"/>
<keyword evidence="1" id="KW-0812">Transmembrane</keyword>
<organism evidence="2">
    <name type="scientific">Arundo donax</name>
    <name type="common">Giant reed</name>
    <name type="synonym">Donax arundinaceus</name>
    <dbReference type="NCBI Taxonomy" id="35708"/>
    <lineage>
        <taxon>Eukaryota</taxon>
        <taxon>Viridiplantae</taxon>
        <taxon>Streptophyta</taxon>
        <taxon>Embryophyta</taxon>
        <taxon>Tracheophyta</taxon>
        <taxon>Spermatophyta</taxon>
        <taxon>Magnoliopsida</taxon>
        <taxon>Liliopsida</taxon>
        <taxon>Poales</taxon>
        <taxon>Poaceae</taxon>
        <taxon>PACMAD clade</taxon>
        <taxon>Arundinoideae</taxon>
        <taxon>Arundineae</taxon>
        <taxon>Arundo</taxon>
    </lineage>
</organism>
<feature type="transmembrane region" description="Helical" evidence="1">
    <location>
        <begin position="14"/>
        <end position="34"/>
    </location>
</feature>
<evidence type="ECO:0000256" key="1">
    <source>
        <dbReference type="SAM" id="Phobius"/>
    </source>
</evidence>
<reference evidence="2" key="1">
    <citation type="submission" date="2014-09" db="EMBL/GenBank/DDBJ databases">
        <authorList>
            <person name="Magalhaes I.L.F."/>
            <person name="Oliveira U."/>
            <person name="Santos F.R."/>
            <person name="Vidigal T.H.D.A."/>
            <person name="Brescovit A.D."/>
            <person name="Santos A.J."/>
        </authorList>
    </citation>
    <scope>NUCLEOTIDE SEQUENCE</scope>
    <source>
        <tissue evidence="2">Shoot tissue taken approximately 20 cm above the soil surface</tissue>
    </source>
</reference>
<sequence>MSVEKISLPSLPQFGNFCILMHMIYLVIWISRVISTIWH</sequence>
<accession>A0A0A8ZXF5</accession>